<protein>
    <submittedName>
        <fullName evidence="1">Uncharacterized protein</fullName>
    </submittedName>
</protein>
<gene>
    <name evidence="1" type="ORF">QYF61_023867</name>
</gene>
<keyword evidence="2" id="KW-1185">Reference proteome</keyword>
<evidence type="ECO:0000313" key="2">
    <source>
        <dbReference type="Proteomes" id="UP001333110"/>
    </source>
</evidence>
<reference evidence="1 2" key="1">
    <citation type="journal article" date="2023" name="J. Hered.">
        <title>Chromosome-level genome of the wood stork (Mycteria americana) provides insight into avian chromosome evolution.</title>
        <authorList>
            <person name="Flamio R. Jr."/>
            <person name="Ramstad K.M."/>
        </authorList>
    </citation>
    <scope>NUCLEOTIDE SEQUENCE [LARGE SCALE GENOMIC DNA]</scope>
    <source>
        <strain evidence="1">JAX WOST 10</strain>
    </source>
</reference>
<dbReference type="EMBL" id="JAUNZN010000001">
    <property type="protein sequence ID" value="KAK4832535.1"/>
    <property type="molecule type" value="Genomic_DNA"/>
</dbReference>
<sequence>MALKTICYTYNTIVVPVLGKLFLDLQGQFYCFELPVKDTIGFLGCKCTLLAHVQFFIHQYPQGLLPRAALNPFIPHSVLILGIALTQVQNLALGLVELHEVHRGPLLKPVKVPLDGIPSLRNISCTTRLGVIPKIAESALNPIFYYIEPLTATLCTSPSSQFLIHLTVHP</sequence>
<evidence type="ECO:0000313" key="1">
    <source>
        <dbReference type="EMBL" id="KAK4832535.1"/>
    </source>
</evidence>
<dbReference type="AlphaFoldDB" id="A0AAN7S9W3"/>
<name>A0AAN7S9W3_MYCAM</name>
<organism evidence="1 2">
    <name type="scientific">Mycteria americana</name>
    <name type="common">Wood stork</name>
    <dbReference type="NCBI Taxonomy" id="33587"/>
    <lineage>
        <taxon>Eukaryota</taxon>
        <taxon>Metazoa</taxon>
        <taxon>Chordata</taxon>
        <taxon>Craniata</taxon>
        <taxon>Vertebrata</taxon>
        <taxon>Euteleostomi</taxon>
        <taxon>Archelosauria</taxon>
        <taxon>Archosauria</taxon>
        <taxon>Dinosauria</taxon>
        <taxon>Saurischia</taxon>
        <taxon>Theropoda</taxon>
        <taxon>Coelurosauria</taxon>
        <taxon>Aves</taxon>
        <taxon>Neognathae</taxon>
        <taxon>Neoaves</taxon>
        <taxon>Aequornithes</taxon>
        <taxon>Ciconiiformes</taxon>
        <taxon>Ciconiidae</taxon>
        <taxon>Mycteria</taxon>
    </lineage>
</organism>
<comment type="caution">
    <text evidence="1">The sequence shown here is derived from an EMBL/GenBank/DDBJ whole genome shotgun (WGS) entry which is preliminary data.</text>
</comment>
<dbReference type="Proteomes" id="UP001333110">
    <property type="component" value="Unassembled WGS sequence"/>
</dbReference>
<proteinExistence type="predicted"/>
<accession>A0AAN7S9W3</accession>